<organism evidence="2 3">
    <name type="scientific">Corallincola platygyrae</name>
    <dbReference type="NCBI Taxonomy" id="1193278"/>
    <lineage>
        <taxon>Bacteria</taxon>
        <taxon>Pseudomonadati</taxon>
        <taxon>Pseudomonadota</taxon>
        <taxon>Gammaproteobacteria</taxon>
        <taxon>Alteromonadales</taxon>
        <taxon>Psychromonadaceae</taxon>
        <taxon>Corallincola</taxon>
    </lineage>
</organism>
<sequence length="180" mass="20713">MEWPTLDQAKIIRELATAIGIVLGGAWAFWKWSLSEYFRHRHDMPSFDGEMSWSVAPYSKNQNILSVSCVWRNVGPIALPVNTQETRFTVYKLPETSENIAINTRHGNLVVYADNKPWQHWPEAVLEPATNSQLQSHFILEKGLSYIIVCRLEAVTKPGENKQVWTRDLSWNENVEQSSE</sequence>
<reference evidence="3" key="1">
    <citation type="journal article" date="2019" name="Int. J. Syst. Evol. Microbiol.">
        <title>The Global Catalogue of Microorganisms (GCM) 10K type strain sequencing project: providing services to taxonomists for standard genome sequencing and annotation.</title>
        <authorList>
            <consortium name="The Broad Institute Genomics Platform"/>
            <consortium name="The Broad Institute Genome Sequencing Center for Infectious Disease"/>
            <person name="Wu L."/>
            <person name="Ma J."/>
        </authorList>
    </citation>
    <scope>NUCLEOTIDE SEQUENCE [LARGE SCALE GENOMIC DNA]</scope>
    <source>
        <strain evidence="3">CGMCC 1.10992</strain>
    </source>
</reference>
<protein>
    <submittedName>
        <fullName evidence="2">Uncharacterized protein</fullName>
    </submittedName>
</protein>
<dbReference type="Proteomes" id="UP001597380">
    <property type="component" value="Unassembled WGS sequence"/>
</dbReference>
<keyword evidence="1" id="KW-1133">Transmembrane helix</keyword>
<accession>A0ABW4XUA7</accession>
<feature type="transmembrane region" description="Helical" evidence="1">
    <location>
        <begin position="15"/>
        <end position="34"/>
    </location>
</feature>
<evidence type="ECO:0000313" key="3">
    <source>
        <dbReference type="Proteomes" id="UP001597380"/>
    </source>
</evidence>
<proteinExistence type="predicted"/>
<keyword evidence="1" id="KW-0812">Transmembrane</keyword>
<name>A0ABW4XUA7_9GAMM</name>
<comment type="caution">
    <text evidence="2">The sequence shown here is derived from an EMBL/GenBank/DDBJ whole genome shotgun (WGS) entry which is preliminary data.</text>
</comment>
<dbReference type="EMBL" id="JBHUHT010000030">
    <property type="protein sequence ID" value="MFD2097888.1"/>
    <property type="molecule type" value="Genomic_DNA"/>
</dbReference>
<keyword evidence="3" id="KW-1185">Reference proteome</keyword>
<gene>
    <name evidence="2" type="ORF">ACFSJ3_18020</name>
</gene>
<evidence type="ECO:0000256" key="1">
    <source>
        <dbReference type="SAM" id="Phobius"/>
    </source>
</evidence>
<evidence type="ECO:0000313" key="2">
    <source>
        <dbReference type="EMBL" id="MFD2097888.1"/>
    </source>
</evidence>
<keyword evidence="1" id="KW-0472">Membrane</keyword>
<dbReference type="RefSeq" id="WP_345340025.1">
    <property type="nucleotide sequence ID" value="NZ_BAABLI010000013.1"/>
</dbReference>